<evidence type="ECO:0000313" key="2">
    <source>
        <dbReference type="EMBL" id="KAJ7981521.1"/>
    </source>
</evidence>
<dbReference type="PANTHER" id="PTHR37260:SF2">
    <property type="entry name" value="PROTEIN ECERIFERUM 16"/>
    <property type="match status" value="1"/>
</dbReference>
<sequence>MDVKALAKSKRAHTQHHSKKPLGNRPNQKLKAPLEGNSQPGIAKNPSGRPVGEKIHRSRGGAPALPSNLDRYDEEFDSGSEDPSGDSASRYSDVILPKSKGADYSHLIAEAQSQSHSNTYLDGFPSLDDVLPGEFNQGLGSMLAVRGEGILSWIGEDNFVLEDKTTASHEASFLSLNLHALAEALTKVDLPKRIFIESDLLPPELEGSAITSTQESEEPQSRYDSEVDQRMLEQLRAASAVPTLLAEGSVPMNIVDIDLGPIGSSDQGTALEADELIDHFVVNPTKKSSMSQTKDAERELDILLDSFSESKILDSSGIRSNTSVSSQISRPEPDSSKTTTITADLDDALDNLLQETSTVMTHRQPQEEKFVP</sequence>
<feature type="region of interest" description="Disordered" evidence="1">
    <location>
        <begin position="1"/>
        <end position="91"/>
    </location>
</feature>
<accession>A0AAD7QHA7</accession>
<keyword evidence="3" id="KW-1185">Reference proteome</keyword>
<feature type="compositionally biased region" description="Polar residues" evidence="1">
    <location>
        <begin position="317"/>
        <end position="329"/>
    </location>
</feature>
<evidence type="ECO:0000256" key="1">
    <source>
        <dbReference type="SAM" id="MobiDB-lite"/>
    </source>
</evidence>
<dbReference type="EMBL" id="JARAOO010000001">
    <property type="protein sequence ID" value="KAJ7981521.1"/>
    <property type="molecule type" value="Genomic_DNA"/>
</dbReference>
<comment type="caution">
    <text evidence="2">The sequence shown here is derived from an EMBL/GenBank/DDBJ whole genome shotgun (WGS) entry which is preliminary data.</text>
</comment>
<dbReference type="AlphaFoldDB" id="A0AAD7QHA7"/>
<dbReference type="InterPro" id="IPR053342">
    <property type="entry name" value="Exosome_cofactor/PTGS_suppr"/>
</dbReference>
<gene>
    <name evidence="2" type="ORF">O6P43_000772</name>
</gene>
<dbReference type="Proteomes" id="UP001163823">
    <property type="component" value="Chromosome 1"/>
</dbReference>
<feature type="compositionally biased region" description="Basic residues" evidence="1">
    <location>
        <begin position="7"/>
        <end position="22"/>
    </location>
</feature>
<feature type="region of interest" description="Disordered" evidence="1">
    <location>
        <begin position="316"/>
        <end position="340"/>
    </location>
</feature>
<organism evidence="2 3">
    <name type="scientific">Quillaja saponaria</name>
    <name type="common">Soap bark tree</name>
    <dbReference type="NCBI Taxonomy" id="32244"/>
    <lineage>
        <taxon>Eukaryota</taxon>
        <taxon>Viridiplantae</taxon>
        <taxon>Streptophyta</taxon>
        <taxon>Embryophyta</taxon>
        <taxon>Tracheophyta</taxon>
        <taxon>Spermatophyta</taxon>
        <taxon>Magnoliopsida</taxon>
        <taxon>eudicotyledons</taxon>
        <taxon>Gunneridae</taxon>
        <taxon>Pentapetalae</taxon>
        <taxon>rosids</taxon>
        <taxon>fabids</taxon>
        <taxon>Fabales</taxon>
        <taxon>Quillajaceae</taxon>
        <taxon>Quillaja</taxon>
    </lineage>
</organism>
<name>A0AAD7QHA7_QUISA</name>
<feature type="compositionally biased region" description="Acidic residues" evidence="1">
    <location>
        <begin position="72"/>
        <end position="84"/>
    </location>
</feature>
<dbReference type="PANTHER" id="PTHR37260">
    <property type="entry name" value="PHOSPHORELAY PROTEIN"/>
    <property type="match status" value="1"/>
</dbReference>
<dbReference type="KEGG" id="qsa:O6P43_000772"/>
<reference evidence="2 3" key="1">
    <citation type="journal article" date="2023" name="Science">
        <title>Elucidation of the pathway for biosynthesis of saponin adjuvants from the soapbark tree.</title>
        <authorList>
            <person name="Reed J."/>
            <person name="Orme A."/>
            <person name="El-Demerdash A."/>
            <person name="Owen C."/>
            <person name="Martin L.B.B."/>
            <person name="Misra R.C."/>
            <person name="Kikuchi S."/>
            <person name="Rejzek M."/>
            <person name="Martin A.C."/>
            <person name="Harkess A."/>
            <person name="Leebens-Mack J."/>
            <person name="Louveau T."/>
            <person name="Stephenson M.J."/>
            <person name="Osbourn A."/>
        </authorList>
    </citation>
    <scope>NUCLEOTIDE SEQUENCE [LARGE SCALE GENOMIC DNA]</scope>
    <source>
        <strain evidence="2">S10</strain>
    </source>
</reference>
<evidence type="ECO:0000313" key="3">
    <source>
        <dbReference type="Proteomes" id="UP001163823"/>
    </source>
</evidence>
<protein>
    <submittedName>
        <fullName evidence="2">Phosphorelay protein</fullName>
    </submittedName>
</protein>
<proteinExistence type="predicted"/>